<dbReference type="OrthoDB" id="8178106at2759"/>
<dbReference type="Proteomes" id="UP000728185">
    <property type="component" value="Unassembled WGS sequence"/>
</dbReference>
<comment type="caution">
    <text evidence="1">The sequence shown here is derived from an EMBL/GenBank/DDBJ whole genome shotgun (WGS) entry which is preliminary data.</text>
</comment>
<dbReference type="AlphaFoldDB" id="A0A8E0S4G1"/>
<dbReference type="GO" id="GO:0005929">
    <property type="term" value="C:cilium"/>
    <property type="evidence" value="ECO:0007669"/>
    <property type="project" value="TreeGrafter"/>
</dbReference>
<evidence type="ECO:0000313" key="1">
    <source>
        <dbReference type="EMBL" id="KAA0197658.1"/>
    </source>
</evidence>
<gene>
    <name evidence="1" type="ORF">FBUS_04765</name>
</gene>
<dbReference type="InterPro" id="IPR000048">
    <property type="entry name" value="IQ_motif_EF-hand-BS"/>
</dbReference>
<protein>
    <recommendedName>
        <fullName evidence="3">IQ calmodulin-binding motif-containing protein 1</fullName>
    </recommendedName>
</protein>
<dbReference type="SMART" id="SM00015">
    <property type="entry name" value="IQ"/>
    <property type="match status" value="3"/>
</dbReference>
<reference evidence="1" key="1">
    <citation type="submission" date="2019-05" db="EMBL/GenBank/DDBJ databases">
        <title>Annotation for the trematode Fasciolopsis buski.</title>
        <authorList>
            <person name="Choi Y.-J."/>
        </authorList>
    </citation>
    <scope>NUCLEOTIDE SEQUENCE</scope>
    <source>
        <strain evidence="1">HT</strain>
        <tissue evidence="1">Whole worm</tissue>
    </source>
</reference>
<accession>A0A8E0S4G1</accession>
<dbReference type="PANTHER" id="PTHR15673">
    <property type="entry name" value="IQ CALMODULIN-BINDING MOTIF CONTAINING PROTEIN 1"/>
    <property type="match status" value="1"/>
</dbReference>
<organism evidence="1 2">
    <name type="scientific">Fasciolopsis buskii</name>
    <dbReference type="NCBI Taxonomy" id="27845"/>
    <lineage>
        <taxon>Eukaryota</taxon>
        <taxon>Metazoa</taxon>
        <taxon>Spiralia</taxon>
        <taxon>Lophotrochozoa</taxon>
        <taxon>Platyhelminthes</taxon>
        <taxon>Trematoda</taxon>
        <taxon>Digenea</taxon>
        <taxon>Plagiorchiida</taxon>
        <taxon>Echinostomata</taxon>
        <taxon>Echinostomatoidea</taxon>
        <taxon>Fasciolidae</taxon>
        <taxon>Fasciolopsis</taxon>
    </lineage>
</organism>
<dbReference type="Gene3D" id="1.20.5.190">
    <property type="match status" value="2"/>
</dbReference>
<dbReference type="PANTHER" id="PTHR15673:SF2">
    <property type="entry name" value="IQ CALMODULIN-BINDING MOTIF-CONTAINING PROTEIN 1"/>
    <property type="match status" value="1"/>
</dbReference>
<dbReference type="GO" id="GO:0060271">
    <property type="term" value="P:cilium assembly"/>
    <property type="evidence" value="ECO:0007669"/>
    <property type="project" value="InterPro"/>
</dbReference>
<dbReference type="Pfam" id="PF00612">
    <property type="entry name" value="IQ"/>
    <property type="match status" value="3"/>
</dbReference>
<evidence type="ECO:0000313" key="2">
    <source>
        <dbReference type="Proteomes" id="UP000728185"/>
    </source>
</evidence>
<evidence type="ECO:0008006" key="3">
    <source>
        <dbReference type="Google" id="ProtNLM"/>
    </source>
</evidence>
<sequence length="659" mass="76978">MSTDWTEEDISVLENRLYNLHFTDELSVVSTLAKLQNSIECLDSRERVAFQCRLLQSNVPQLICASLKQDFSKIPGGWSQAMIMCKLLVSILEVGTSADRPVIVDLSKDLITETVNCILILLRRLQKRLLYLKRTAKSQKSELSSEKETVYQWIEQVTNHLYQIMKIVPKTALLVVDSPWFLQLFIVDDPQLMAVFISLLIVCIQIQPNILQQMEHTQKVSILDELVYHFAVLDSLETVDHTLKQVQFRRYFLMNCLLALLNCESQLRAVILKRYRGIQLLVARWIAQLCDSTSVIDSPTKNMLLSLKHILGEFHSTVDAPDTVEPNTLRKSSEPLNEQQAAILIQSYWRGYNVRRLLRNANRAIAQFQRKYRQRQSERDSCRRKQRITQELQQFVQTTRRRRWREKMETELHLLSSLPAPLIDREQNRQQTEAAIRIQAAYRGYQVRSKLDEQRALAAKHRAARLIQSWYRSHLSRRECLQVLRPEVSTSPSTARVQTDVKKLRQKMIEDETRRANLARIATDAELLLSEPTELDKPSVEGQSRLARAVANRCRSKNNKFDVEPFRCRIQPIAKLAQDEHRQYLSRLGRPWWRVVMREWNTKAHQWLSANEALSNADETVQRKYITWHPDELFDSGLVDEYERTYQALDCDNEAFPIP</sequence>
<proteinExistence type="predicted"/>
<dbReference type="GO" id="GO:0005516">
    <property type="term" value="F:calmodulin binding"/>
    <property type="evidence" value="ECO:0007669"/>
    <property type="project" value="InterPro"/>
</dbReference>
<dbReference type="CDD" id="cd23767">
    <property type="entry name" value="IQCD"/>
    <property type="match status" value="2"/>
</dbReference>
<dbReference type="InterPro" id="IPR028765">
    <property type="entry name" value="IQCB1"/>
</dbReference>
<dbReference type="PROSITE" id="PS50096">
    <property type="entry name" value="IQ"/>
    <property type="match status" value="3"/>
</dbReference>
<dbReference type="EMBL" id="LUCM01002232">
    <property type="protein sequence ID" value="KAA0197658.1"/>
    <property type="molecule type" value="Genomic_DNA"/>
</dbReference>
<name>A0A8E0S4G1_9TREM</name>
<keyword evidence="2" id="KW-1185">Reference proteome</keyword>